<evidence type="ECO:0000313" key="2">
    <source>
        <dbReference type="Proteomes" id="UP000614601"/>
    </source>
</evidence>
<proteinExistence type="predicted"/>
<evidence type="ECO:0000313" key="1">
    <source>
        <dbReference type="EMBL" id="CAD5227454.1"/>
    </source>
</evidence>
<comment type="caution">
    <text evidence="1">The sequence shown here is derived from an EMBL/GenBank/DDBJ whole genome shotgun (WGS) entry which is preliminary data.</text>
</comment>
<name>A0A811LIH4_9BILA</name>
<accession>A0A811LIH4</accession>
<dbReference type="EMBL" id="CAJFCW020000006">
    <property type="protein sequence ID" value="CAG9123248.1"/>
    <property type="molecule type" value="Genomic_DNA"/>
</dbReference>
<organism evidence="1 2">
    <name type="scientific">Bursaphelenchus okinawaensis</name>
    <dbReference type="NCBI Taxonomy" id="465554"/>
    <lineage>
        <taxon>Eukaryota</taxon>
        <taxon>Metazoa</taxon>
        <taxon>Ecdysozoa</taxon>
        <taxon>Nematoda</taxon>
        <taxon>Chromadorea</taxon>
        <taxon>Rhabditida</taxon>
        <taxon>Tylenchina</taxon>
        <taxon>Tylenchomorpha</taxon>
        <taxon>Aphelenchoidea</taxon>
        <taxon>Aphelenchoididae</taxon>
        <taxon>Bursaphelenchus</taxon>
    </lineage>
</organism>
<sequence>MNPLYNVVTSLRKLNAEIVGLVDVINNLCGQIKEVQSVKESSLSTKTLGLLYLSTSEEMLKLNESLEKLAGFIHLITQTLMESDQVPSETYLDDLVVLLRHLTRVHKEHTNVIEDLNQGPIRKTEPFRTNLSLIDGDFHLVSSLQRLRADLLLAQEEID</sequence>
<protein>
    <submittedName>
        <fullName evidence="1">Uncharacterized protein</fullName>
    </submittedName>
</protein>
<dbReference type="AlphaFoldDB" id="A0A811LIH4"/>
<dbReference type="EMBL" id="CAJFDH010000006">
    <property type="protein sequence ID" value="CAD5227454.1"/>
    <property type="molecule type" value="Genomic_DNA"/>
</dbReference>
<dbReference type="Proteomes" id="UP000783686">
    <property type="component" value="Unassembled WGS sequence"/>
</dbReference>
<reference evidence="1" key="1">
    <citation type="submission" date="2020-09" db="EMBL/GenBank/DDBJ databases">
        <authorList>
            <person name="Kikuchi T."/>
        </authorList>
    </citation>
    <scope>NUCLEOTIDE SEQUENCE</scope>
    <source>
        <strain evidence="1">SH1</strain>
    </source>
</reference>
<keyword evidence="2" id="KW-1185">Reference proteome</keyword>
<dbReference type="OrthoDB" id="10434476at2759"/>
<dbReference type="Proteomes" id="UP000614601">
    <property type="component" value="Unassembled WGS sequence"/>
</dbReference>
<gene>
    <name evidence="1" type="ORF">BOKJ2_LOCUS12181</name>
</gene>